<accession>A0AAV4IFS3</accession>
<keyword evidence="2" id="KW-1185">Reference proteome</keyword>
<dbReference type="Proteomes" id="UP000762676">
    <property type="component" value="Unassembled WGS sequence"/>
</dbReference>
<comment type="caution">
    <text evidence="1">The sequence shown here is derived from an EMBL/GenBank/DDBJ whole genome shotgun (WGS) entry which is preliminary data.</text>
</comment>
<gene>
    <name evidence="1" type="ORF">ElyMa_002977500</name>
</gene>
<name>A0AAV4IFS3_9GAST</name>
<reference evidence="1 2" key="1">
    <citation type="journal article" date="2021" name="Elife">
        <title>Chloroplast acquisition without the gene transfer in kleptoplastic sea slugs, Plakobranchus ocellatus.</title>
        <authorList>
            <person name="Maeda T."/>
            <person name="Takahashi S."/>
            <person name="Yoshida T."/>
            <person name="Shimamura S."/>
            <person name="Takaki Y."/>
            <person name="Nagai Y."/>
            <person name="Toyoda A."/>
            <person name="Suzuki Y."/>
            <person name="Arimoto A."/>
            <person name="Ishii H."/>
            <person name="Satoh N."/>
            <person name="Nishiyama T."/>
            <person name="Hasebe M."/>
            <person name="Maruyama T."/>
            <person name="Minagawa J."/>
            <person name="Obokata J."/>
            <person name="Shigenobu S."/>
        </authorList>
    </citation>
    <scope>NUCLEOTIDE SEQUENCE [LARGE SCALE GENOMIC DNA]</scope>
</reference>
<dbReference type="EMBL" id="BMAT01006140">
    <property type="protein sequence ID" value="GFS06981.1"/>
    <property type="molecule type" value="Genomic_DNA"/>
</dbReference>
<evidence type="ECO:0000313" key="1">
    <source>
        <dbReference type="EMBL" id="GFS06981.1"/>
    </source>
</evidence>
<organism evidence="1 2">
    <name type="scientific">Elysia marginata</name>
    <dbReference type="NCBI Taxonomy" id="1093978"/>
    <lineage>
        <taxon>Eukaryota</taxon>
        <taxon>Metazoa</taxon>
        <taxon>Spiralia</taxon>
        <taxon>Lophotrochozoa</taxon>
        <taxon>Mollusca</taxon>
        <taxon>Gastropoda</taxon>
        <taxon>Heterobranchia</taxon>
        <taxon>Euthyneura</taxon>
        <taxon>Panpulmonata</taxon>
        <taxon>Sacoglossa</taxon>
        <taxon>Placobranchoidea</taxon>
        <taxon>Plakobranchidae</taxon>
        <taxon>Elysia</taxon>
    </lineage>
</organism>
<dbReference type="AlphaFoldDB" id="A0AAV4IFS3"/>
<evidence type="ECO:0000313" key="2">
    <source>
        <dbReference type="Proteomes" id="UP000762676"/>
    </source>
</evidence>
<sequence>MVAAAELIPSRAALEPHVLQPPLSAFVSQLPLSLSPILFQLPTATQTAKNHHQQQSLFLSARTRQPECELGTPSRLPLPTPESRFASSQSSRIWRLLTLPQTLLSRLSHDKHGRACRLAQATYYVSPVEQLLTAA</sequence>
<protein>
    <submittedName>
        <fullName evidence="1">Uncharacterized protein</fullName>
    </submittedName>
</protein>
<proteinExistence type="predicted"/>